<feature type="compositionally biased region" description="Polar residues" evidence="2">
    <location>
        <begin position="199"/>
        <end position="214"/>
    </location>
</feature>
<dbReference type="PANTHER" id="PTHR31859:SF1">
    <property type="entry name" value="TETRATRICOPEPTIDE REPEAT PROTEIN 39C"/>
    <property type="match status" value="1"/>
</dbReference>
<evidence type="ECO:0000313" key="3">
    <source>
        <dbReference type="EMBL" id="CDP37866.1"/>
    </source>
</evidence>
<dbReference type="GO" id="GO:0005829">
    <property type="term" value="C:cytosol"/>
    <property type="evidence" value="ECO:0007669"/>
    <property type="project" value="TreeGrafter"/>
</dbReference>
<name>A0A060TF93_BLAAD</name>
<gene>
    <name evidence="3" type="ORF">GNLVRS02_ARAD1D21296g</name>
</gene>
<dbReference type="PhylomeDB" id="A0A060TF93"/>
<dbReference type="PANTHER" id="PTHR31859">
    <property type="entry name" value="TETRATRICOPEPTIDE REPEAT PROTEIN 39 FAMILY MEMBER"/>
    <property type="match status" value="1"/>
</dbReference>
<accession>A0A060TF93</accession>
<feature type="region of interest" description="Disordered" evidence="2">
    <location>
        <begin position="194"/>
        <end position="214"/>
    </location>
</feature>
<comment type="similarity">
    <text evidence="1">Belongs to the IML2 family.</text>
</comment>
<proteinExistence type="inferred from homology"/>
<feature type="region of interest" description="Disordered" evidence="2">
    <location>
        <begin position="353"/>
        <end position="386"/>
    </location>
</feature>
<feature type="compositionally biased region" description="Low complexity" evidence="2">
    <location>
        <begin position="245"/>
        <end position="258"/>
    </location>
</feature>
<dbReference type="GO" id="GO:0005634">
    <property type="term" value="C:nucleus"/>
    <property type="evidence" value="ECO:0007669"/>
    <property type="project" value="TreeGrafter"/>
</dbReference>
<feature type="region of interest" description="Disordered" evidence="2">
    <location>
        <begin position="1"/>
        <end position="21"/>
    </location>
</feature>
<protein>
    <submittedName>
        <fullName evidence="3">ARAD1D21296p</fullName>
    </submittedName>
</protein>
<reference evidence="3" key="2">
    <citation type="submission" date="2014-06" db="EMBL/GenBank/DDBJ databases">
        <title>The complete genome of Blastobotrys (Arxula) adeninivorans LS3 - a yeast of biotechnological interest.</title>
        <authorList>
            <person name="Kunze G."/>
            <person name="Gaillardin C."/>
            <person name="Czernicka M."/>
            <person name="Durrens P."/>
            <person name="Martin T."/>
            <person name="Boer E."/>
            <person name="Gabaldon T."/>
            <person name="Cruz J."/>
            <person name="Talla E."/>
            <person name="Marck C."/>
            <person name="Goffeau A."/>
            <person name="Barbe V."/>
            <person name="Baret P."/>
            <person name="Baronian K."/>
            <person name="Beier S."/>
            <person name="Bleykasten C."/>
            <person name="Bode R."/>
            <person name="Casaregola S."/>
            <person name="Despons L."/>
            <person name="Fairhead C."/>
            <person name="Giersberg M."/>
            <person name="Gierski P."/>
            <person name="Hahnel U."/>
            <person name="Hartmann A."/>
            <person name="Jankowska D."/>
            <person name="Jubin C."/>
            <person name="Jung P."/>
            <person name="Lafontaine I."/>
            <person name="Leh-Louis V."/>
            <person name="Lemaire M."/>
            <person name="Marcet-Houben M."/>
            <person name="Mascher M."/>
            <person name="Morel G."/>
            <person name="Richard G.-F."/>
            <person name="Riechen J."/>
            <person name="Sacerdot C."/>
            <person name="Sarkar A."/>
            <person name="Savel G."/>
            <person name="Schacherer J."/>
            <person name="Sherman D."/>
            <person name="Straub M.-L."/>
            <person name="Stein N."/>
            <person name="Thierry A."/>
            <person name="Trautwein-Schult A."/>
            <person name="Westhof E."/>
            <person name="Worch S."/>
            <person name="Dujon B."/>
            <person name="Souciet J.-L."/>
            <person name="Wincker P."/>
            <person name="Scholz U."/>
            <person name="Neuveglise N."/>
        </authorList>
    </citation>
    <scope>NUCLEOTIDE SEQUENCE</scope>
    <source>
        <strain evidence="3">LS3</strain>
    </source>
</reference>
<feature type="region of interest" description="Disordered" evidence="2">
    <location>
        <begin position="236"/>
        <end position="258"/>
    </location>
</feature>
<evidence type="ECO:0000256" key="2">
    <source>
        <dbReference type="SAM" id="MobiDB-lite"/>
    </source>
</evidence>
<dbReference type="InterPro" id="IPR019412">
    <property type="entry name" value="IML2/TPR_39"/>
</dbReference>
<reference evidence="3" key="1">
    <citation type="submission" date="2014-02" db="EMBL/GenBank/DDBJ databases">
        <authorList>
            <person name="Genoscope - CEA"/>
        </authorList>
    </citation>
    <scope>NUCLEOTIDE SEQUENCE</scope>
    <source>
        <strain evidence="3">LS3</strain>
    </source>
</reference>
<dbReference type="AlphaFoldDB" id="A0A060TF93"/>
<sequence>MLKALGFKSASPSPAPVTDPKHALGALEDAVSLERGLRAMDLVMDDRPSEAQKLLNDGSSTYDKLARGVIAFIEATLGFEADAIKHAVDTLYEAEQASQKDRSKAQKANIRSSSRYAPGTEYALTYAEAHLLGAISLFLSESMLDSAKALLRLRKAYQMLDELNRSVNTNPPSALPYMSSSSSLASSSAASLSSTANSGVQTPNSTHSSVDTKLSQTEAIQLKAKLFHEMKSKRFGRPLQTSNADGQNGQNGENGQTEDGYLINDGTVAGQQSVDEFIQSGVDTMFGLLQLVISIIPPGIGKVLSIVGFHGDKENGLRMLWRASKYTNIHGAIALLALLQFYDGPTQFSDIELPKKAGSSSDSDGSSGEDDLTTVAKEPQSLEDLNRTKHNLEKGLKVMRSFYPRGALWQLQEGRMVASKGNLEKAVEIMNDTSSGPIELKQLDGLMLFDKTIMMLVLHRFEDCAKNFIRLMNLNSWSHSLYMYLAGACYVEIYRENQQSNPEKAKEAKEKAKECIEKIPSLFGKKRFMAKTMPFDVFVLRKMNQWKSTAQEKGLHIVDAIGTSPVNEAIYFWNGFNKMPQNLLEESLRLLGYSGAPGSDYASDHDPVLAETEDESITRYILQSIALRQLGRVQEGVDLLDKHVMSKIWTPQPQKGTTKSGLPKVHYNKQYKDPWAGPTAIYERGIFEWRINGVQNADRVRDYLDLAMNWADDYELSTRVMMRIKSGMDRLELIARQNSK</sequence>
<dbReference type="Pfam" id="PF10300">
    <property type="entry name" value="Iml2-TPR_39"/>
    <property type="match status" value="1"/>
</dbReference>
<organism evidence="3">
    <name type="scientific">Blastobotrys adeninivorans</name>
    <name type="common">Yeast</name>
    <name type="synonym">Arxula adeninivorans</name>
    <dbReference type="NCBI Taxonomy" id="409370"/>
    <lineage>
        <taxon>Eukaryota</taxon>
        <taxon>Fungi</taxon>
        <taxon>Dikarya</taxon>
        <taxon>Ascomycota</taxon>
        <taxon>Saccharomycotina</taxon>
        <taxon>Dipodascomycetes</taxon>
        <taxon>Dipodascales</taxon>
        <taxon>Trichomonascaceae</taxon>
        <taxon>Blastobotrys</taxon>
    </lineage>
</organism>
<evidence type="ECO:0000256" key="1">
    <source>
        <dbReference type="ARBA" id="ARBA00010925"/>
    </source>
</evidence>
<dbReference type="GO" id="GO:0005741">
    <property type="term" value="C:mitochondrial outer membrane"/>
    <property type="evidence" value="ECO:0007669"/>
    <property type="project" value="TreeGrafter"/>
</dbReference>
<dbReference type="EMBL" id="HG937694">
    <property type="protein sequence ID" value="CDP37866.1"/>
    <property type="molecule type" value="Genomic_DNA"/>
</dbReference>